<name>A0A379WPF3_SALET</name>
<protein>
    <submittedName>
        <fullName evidence="2">Uncharacterized protein</fullName>
    </submittedName>
</protein>
<proteinExistence type="predicted"/>
<sequence length="99" mass="10904">MTGVSAIKAASGRHPHVAYQDGSEPPLLRLMTQPLDKHDQIRVAEITALIGAHHLIIIGLYRQRVGANDASVGKATDRLGGAGDRMSYFLPRRRASWRY</sequence>
<gene>
    <name evidence="2" type="ORF">NCTC8261_02274</name>
</gene>
<evidence type="ECO:0000313" key="2">
    <source>
        <dbReference type="EMBL" id="SUH36025.1"/>
    </source>
</evidence>
<evidence type="ECO:0000313" key="3">
    <source>
        <dbReference type="Proteomes" id="UP000254712"/>
    </source>
</evidence>
<reference evidence="2 3" key="1">
    <citation type="submission" date="2018-06" db="EMBL/GenBank/DDBJ databases">
        <authorList>
            <consortium name="Pathogen Informatics"/>
            <person name="Doyle S."/>
        </authorList>
    </citation>
    <scope>NUCLEOTIDE SEQUENCE [LARGE SCALE GENOMIC DNA]</scope>
    <source>
        <strain evidence="2 3">NCTC8261</strain>
    </source>
</reference>
<evidence type="ECO:0000256" key="1">
    <source>
        <dbReference type="SAM" id="MobiDB-lite"/>
    </source>
</evidence>
<dbReference type="AlphaFoldDB" id="A0A379WPF3"/>
<dbReference type="Proteomes" id="UP000254712">
    <property type="component" value="Unassembled WGS sequence"/>
</dbReference>
<feature type="region of interest" description="Disordered" evidence="1">
    <location>
        <begin position="1"/>
        <end position="23"/>
    </location>
</feature>
<dbReference type="EMBL" id="UGXT01000002">
    <property type="protein sequence ID" value="SUH36025.1"/>
    <property type="molecule type" value="Genomic_DNA"/>
</dbReference>
<accession>A0A379WPF3</accession>
<organism evidence="2 3">
    <name type="scientific">Salmonella enterica I</name>
    <dbReference type="NCBI Taxonomy" id="59201"/>
    <lineage>
        <taxon>Bacteria</taxon>
        <taxon>Pseudomonadati</taxon>
        <taxon>Pseudomonadota</taxon>
        <taxon>Gammaproteobacteria</taxon>
        <taxon>Enterobacterales</taxon>
        <taxon>Enterobacteriaceae</taxon>
        <taxon>Salmonella</taxon>
    </lineage>
</organism>